<dbReference type="Pfam" id="PF13481">
    <property type="entry name" value="AAA_25"/>
    <property type="match status" value="1"/>
</dbReference>
<evidence type="ECO:0000313" key="2">
    <source>
        <dbReference type="EMBL" id="MDN3572085.1"/>
    </source>
</evidence>
<accession>A0ABT8AQR5</accession>
<dbReference type="EMBL" id="JAUFPT010000054">
    <property type="protein sequence ID" value="MDN3572085.1"/>
    <property type="molecule type" value="Genomic_DNA"/>
</dbReference>
<organism evidence="2 3">
    <name type="scientific">Methylobacterium longum</name>
    <dbReference type="NCBI Taxonomy" id="767694"/>
    <lineage>
        <taxon>Bacteria</taxon>
        <taxon>Pseudomonadati</taxon>
        <taxon>Pseudomonadota</taxon>
        <taxon>Alphaproteobacteria</taxon>
        <taxon>Hyphomicrobiales</taxon>
        <taxon>Methylobacteriaceae</taxon>
        <taxon>Methylobacterium</taxon>
    </lineage>
</organism>
<gene>
    <name evidence="2" type="ORF">QWZ18_15790</name>
</gene>
<feature type="region of interest" description="Disordered" evidence="1">
    <location>
        <begin position="1"/>
        <end position="51"/>
    </location>
</feature>
<dbReference type="SUPFAM" id="SSF52540">
    <property type="entry name" value="P-loop containing nucleoside triphosphate hydrolases"/>
    <property type="match status" value="1"/>
</dbReference>
<dbReference type="Gene3D" id="3.40.50.300">
    <property type="entry name" value="P-loop containing nucleotide triphosphate hydrolases"/>
    <property type="match status" value="1"/>
</dbReference>
<feature type="compositionally biased region" description="Basic and acidic residues" evidence="1">
    <location>
        <begin position="1"/>
        <end position="28"/>
    </location>
</feature>
<sequence length="433" mass="47741">MDKRDPFDDLKDMEDAMGPERPRYSYDPHEDEEPAADTDPPRSRAKSGADRSPICATPYVYRDPATIPVRQWVYGKHLIRKFLSTTAAPGAVGKSSFKLVESIAMAAGRALLGVAVPKRLRVWYWNGEDPLEEIERRVAAICIHYGIDGRELEGYLFLDSGRTSSIVIASRTKEGAKVAEPLVDKLIEQIREHEIDVLVIDPFVSSHGLAENSNDEIDLVAKTWNRIADAGDAAIELVHHVRKGMGPAGEYTVEDGRGAVALLAAARSARVLNPMTKDEAERAGLESHRGYFRVDNGKSNLAPPPDRSEWFHLTPVSLGNGPPGILDYGDQVAVVEPWEWPDQLADITTADLIAAQTEVRATGPWRENSQAKDWVGIPIGRVLKLDPQEKADKEKIKRALKVWIANGMFESVTGKDAKGNDRPFIEVGTPATE</sequence>
<dbReference type="RefSeq" id="WP_238287155.1">
    <property type="nucleotide sequence ID" value="NZ_BPQS01000008.1"/>
</dbReference>
<name>A0ABT8AQR5_9HYPH</name>
<protein>
    <submittedName>
        <fullName evidence="2">AAA family ATPase</fullName>
    </submittedName>
</protein>
<proteinExistence type="predicted"/>
<evidence type="ECO:0000313" key="3">
    <source>
        <dbReference type="Proteomes" id="UP001244297"/>
    </source>
</evidence>
<dbReference type="Proteomes" id="UP001244297">
    <property type="component" value="Unassembled WGS sequence"/>
</dbReference>
<comment type="caution">
    <text evidence="2">The sequence shown here is derived from an EMBL/GenBank/DDBJ whole genome shotgun (WGS) entry which is preliminary data.</text>
</comment>
<dbReference type="InterPro" id="IPR027417">
    <property type="entry name" value="P-loop_NTPase"/>
</dbReference>
<reference evidence="3" key="1">
    <citation type="journal article" date="2019" name="Int. J. Syst. Evol. Microbiol.">
        <title>The Global Catalogue of Microorganisms (GCM) 10K type strain sequencing project: providing services to taxonomists for standard genome sequencing and annotation.</title>
        <authorList>
            <consortium name="The Broad Institute Genomics Platform"/>
            <consortium name="The Broad Institute Genome Sequencing Center for Infectious Disease"/>
            <person name="Wu L."/>
            <person name="Ma J."/>
        </authorList>
    </citation>
    <scope>NUCLEOTIDE SEQUENCE [LARGE SCALE GENOMIC DNA]</scope>
    <source>
        <strain evidence="3">CECT 7806</strain>
    </source>
</reference>
<keyword evidence="3" id="KW-1185">Reference proteome</keyword>
<evidence type="ECO:0000256" key="1">
    <source>
        <dbReference type="SAM" id="MobiDB-lite"/>
    </source>
</evidence>